<dbReference type="NCBIfam" id="NF047509">
    <property type="entry name" value="Rv3131_FMN_oxido"/>
    <property type="match status" value="1"/>
</dbReference>
<sequence length="387" mass="42410">MVSRRQILVTGGASLLLLGGGFGAYVGTRSIAKAQQPWKQAAKGFGDPRLDALAYAILAPNPHNRQPWQVRLEGDDGFIVYCDLDKRLPHTDPPNRQITIGFGAFLELFRQAAAEKGYRAEISPFPEGEPEPVLDSRPIASIKLVQDPSVARDPLFSTILNRRSTKEAFAPRSVDDAIFAKLQSMAFAGQAELTPSLITTSDVEQVEKLKELNWKAWSVEYDVARTQKESVDLMRIGAAEVNANPDGIDISGPMMEALRLGGIVSREELATKGSTAYESGISMYKEMLDSTSSFGWLISPDNSRTTQLQSGAAWVRVNQAATALGLAMHPVSQILQEFPEMADLYDQYHDYLAVAAPARVQGFFRLGYAAAPEPSPRWPVETLLLNV</sequence>
<dbReference type="EMBL" id="BAAAEM010000003">
    <property type="protein sequence ID" value="GAA0485240.1"/>
    <property type="molecule type" value="Genomic_DNA"/>
</dbReference>
<comment type="caution">
    <text evidence="1">The sequence shown here is derived from an EMBL/GenBank/DDBJ whole genome shotgun (WGS) entry which is preliminary data.</text>
</comment>
<dbReference type="RefSeq" id="WP_229955454.1">
    <property type="nucleotide sequence ID" value="NZ_BAAAEM010000003.1"/>
</dbReference>
<protein>
    <recommendedName>
        <fullName evidence="3">Twin-arginine translocation pathway signal protein</fullName>
    </recommendedName>
</protein>
<accession>A0ABN1AWD8</accession>
<name>A0ABN1AWD8_9SPHN</name>
<dbReference type="SUPFAM" id="SSF55469">
    <property type="entry name" value="FMN-dependent nitroreductase-like"/>
    <property type="match status" value="1"/>
</dbReference>
<evidence type="ECO:0008006" key="3">
    <source>
        <dbReference type="Google" id="ProtNLM"/>
    </source>
</evidence>
<organism evidence="1 2">
    <name type="scientific">Parasphingorhabdus litoris</name>
    <dbReference type="NCBI Taxonomy" id="394733"/>
    <lineage>
        <taxon>Bacteria</taxon>
        <taxon>Pseudomonadati</taxon>
        <taxon>Pseudomonadota</taxon>
        <taxon>Alphaproteobacteria</taxon>
        <taxon>Sphingomonadales</taxon>
        <taxon>Sphingomonadaceae</taxon>
        <taxon>Parasphingorhabdus</taxon>
    </lineage>
</organism>
<evidence type="ECO:0000313" key="2">
    <source>
        <dbReference type="Proteomes" id="UP001500713"/>
    </source>
</evidence>
<proteinExistence type="predicted"/>
<keyword evidence="2" id="KW-1185">Reference proteome</keyword>
<dbReference type="Gene3D" id="3.40.109.10">
    <property type="entry name" value="NADH Oxidase"/>
    <property type="match status" value="1"/>
</dbReference>
<evidence type="ECO:0000313" key="1">
    <source>
        <dbReference type="EMBL" id="GAA0485240.1"/>
    </source>
</evidence>
<dbReference type="InterPro" id="IPR000415">
    <property type="entry name" value="Nitroreductase-like"/>
</dbReference>
<reference evidence="1 2" key="1">
    <citation type="journal article" date="2019" name="Int. J. Syst. Evol. Microbiol.">
        <title>The Global Catalogue of Microorganisms (GCM) 10K type strain sequencing project: providing services to taxonomists for standard genome sequencing and annotation.</title>
        <authorList>
            <consortium name="The Broad Institute Genomics Platform"/>
            <consortium name="The Broad Institute Genome Sequencing Center for Infectious Disease"/>
            <person name="Wu L."/>
            <person name="Ma J."/>
        </authorList>
    </citation>
    <scope>NUCLEOTIDE SEQUENCE [LARGE SCALE GENOMIC DNA]</scope>
    <source>
        <strain evidence="1 2">JCM 14162</strain>
    </source>
</reference>
<gene>
    <name evidence="1" type="ORF">GCM10009096_29920</name>
</gene>
<dbReference type="Proteomes" id="UP001500713">
    <property type="component" value="Unassembled WGS sequence"/>
</dbReference>